<feature type="transmembrane region" description="Helical" evidence="1">
    <location>
        <begin position="59"/>
        <end position="80"/>
    </location>
</feature>
<accession>A0ABP9VE28</accession>
<dbReference type="RefSeq" id="WP_353541937.1">
    <property type="nucleotide sequence ID" value="NZ_BAABRN010000016.1"/>
</dbReference>
<sequence length="84" mass="8946">MTAARWLLMLLLVLLGLGLSFLMLGAYGNMVSDAPLWLRSVGSIEGMLSGKVGDFGLSLFARAILLTLVASLMFALAAYVKPRA</sequence>
<keyword evidence="3" id="KW-1185">Reference proteome</keyword>
<evidence type="ECO:0000313" key="3">
    <source>
        <dbReference type="Proteomes" id="UP001458946"/>
    </source>
</evidence>
<name>A0ABP9VE28_9DEIO</name>
<reference evidence="2 3" key="1">
    <citation type="submission" date="2024-02" db="EMBL/GenBank/DDBJ databases">
        <title>Deinococcus xinjiangensis NBRC 107630.</title>
        <authorList>
            <person name="Ichikawa N."/>
            <person name="Katano-Makiyama Y."/>
            <person name="Hidaka K."/>
        </authorList>
    </citation>
    <scope>NUCLEOTIDE SEQUENCE [LARGE SCALE GENOMIC DNA]</scope>
    <source>
        <strain evidence="2 3">NBRC 107630</strain>
    </source>
</reference>
<keyword evidence="1" id="KW-1133">Transmembrane helix</keyword>
<evidence type="ECO:0000256" key="1">
    <source>
        <dbReference type="SAM" id="Phobius"/>
    </source>
</evidence>
<evidence type="ECO:0000313" key="2">
    <source>
        <dbReference type="EMBL" id="GAA5501967.1"/>
    </source>
</evidence>
<dbReference type="Proteomes" id="UP001458946">
    <property type="component" value="Unassembled WGS sequence"/>
</dbReference>
<keyword evidence="1" id="KW-0472">Membrane</keyword>
<organism evidence="2 3">
    <name type="scientific">Deinococcus xinjiangensis</name>
    <dbReference type="NCBI Taxonomy" id="457454"/>
    <lineage>
        <taxon>Bacteria</taxon>
        <taxon>Thermotogati</taxon>
        <taxon>Deinococcota</taxon>
        <taxon>Deinococci</taxon>
        <taxon>Deinococcales</taxon>
        <taxon>Deinococcaceae</taxon>
        <taxon>Deinococcus</taxon>
    </lineage>
</organism>
<comment type="caution">
    <text evidence="2">The sequence shown here is derived from an EMBL/GenBank/DDBJ whole genome shotgun (WGS) entry which is preliminary data.</text>
</comment>
<dbReference type="EMBL" id="BAABRN010000016">
    <property type="protein sequence ID" value="GAA5501967.1"/>
    <property type="molecule type" value="Genomic_DNA"/>
</dbReference>
<keyword evidence="1" id="KW-0812">Transmembrane</keyword>
<proteinExistence type="predicted"/>
<protein>
    <submittedName>
        <fullName evidence="2">Uncharacterized protein</fullName>
    </submittedName>
</protein>
<gene>
    <name evidence="2" type="ORF">Dxin01_01706</name>
</gene>